<evidence type="ECO:0000256" key="4">
    <source>
        <dbReference type="ARBA" id="ARBA00023163"/>
    </source>
</evidence>
<feature type="domain" description="ANTAR" evidence="6">
    <location>
        <begin position="189"/>
        <end position="250"/>
    </location>
</feature>
<evidence type="ECO:0000313" key="8">
    <source>
        <dbReference type="Proteomes" id="UP000252770"/>
    </source>
</evidence>
<evidence type="ECO:0000259" key="6">
    <source>
        <dbReference type="PROSITE" id="PS50921"/>
    </source>
</evidence>
<evidence type="ECO:0000313" key="7">
    <source>
        <dbReference type="EMBL" id="RCK69529.1"/>
    </source>
</evidence>
<dbReference type="PROSITE" id="PS50921">
    <property type="entry name" value="ANTAR"/>
    <property type="match status" value="1"/>
</dbReference>
<dbReference type="EMBL" id="QOUI01000006">
    <property type="protein sequence ID" value="RCK69529.1"/>
    <property type="molecule type" value="Genomic_DNA"/>
</dbReference>
<feature type="region of interest" description="Disordered" evidence="5">
    <location>
        <begin position="1"/>
        <end position="23"/>
    </location>
</feature>
<dbReference type="GO" id="GO:0003723">
    <property type="term" value="F:RNA binding"/>
    <property type="evidence" value="ECO:0007669"/>
    <property type="project" value="InterPro"/>
</dbReference>
<comment type="caution">
    <text evidence="7">The sequence shown here is derived from an EMBL/GenBank/DDBJ whole genome shotgun (WGS) entry which is preliminary data.</text>
</comment>
<organism evidence="7 8">
    <name type="scientific">Desertihabitans brevis</name>
    <dbReference type="NCBI Taxonomy" id="2268447"/>
    <lineage>
        <taxon>Bacteria</taxon>
        <taxon>Bacillati</taxon>
        <taxon>Actinomycetota</taxon>
        <taxon>Actinomycetes</taxon>
        <taxon>Propionibacteriales</taxon>
        <taxon>Propionibacteriaceae</taxon>
        <taxon>Desertihabitans</taxon>
    </lineage>
</organism>
<accession>A0A367YVF1</accession>
<gene>
    <name evidence="7" type="ORF">DT076_11755</name>
</gene>
<dbReference type="SUPFAM" id="SSF55781">
    <property type="entry name" value="GAF domain-like"/>
    <property type="match status" value="1"/>
</dbReference>
<proteinExistence type="predicted"/>
<dbReference type="Gene3D" id="1.10.10.10">
    <property type="entry name" value="Winged helix-like DNA-binding domain superfamily/Winged helix DNA-binding domain"/>
    <property type="match status" value="1"/>
</dbReference>
<dbReference type="Pfam" id="PF13185">
    <property type="entry name" value="GAF_2"/>
    <property type="match status" value="1"/>
</dbReference>
<keyword evidence="3" id="KW-0805">Transcription regulation</keyword>
<dbReference type="Proteomes" id="UP000252770">
    <property type="component" value="Unassembled WGS sequence"/>
</dbReference>
<dbReference type="SMART" id="SM01012">
    <property type="entry name" value="ANTAR"/>
    <property type="match status" value="1"/>
</dbReference>
<keyword evidence="1" id="KW-0808">Transferase</keyword>
<keyword evidence="8" id="KW-1185">Reference proteome</keyword>
<keyword evidence="4" id="KW-0804">Transcription</keyword>
<protein>
    <submittedName>
        <fullName evidence="7">ANTAR domain-containing protein</fullName>
    </submittedName>
</protein>
<dbReference type="InterPro" id="IPR005561">
    <property type="entry name" value="ANTAR"/>
</dbReference>
<dbReference type="InterPro" id="IPR003018">
    <property type="entry name" value="GAF"/>
</dbReference>
<dbReference type="InterPro" id="IPR012074">
    <property type="entry name" value="GAF_ANTAR"/>
</dbReference>
<keyword evidence="2" id="KW-0418">Kinase</keyword>
<dbReference type="InterPro" id="IPR011006">
    <property type="entry name" value="CheY-like_superfamily"/>
</dbReference>
<evidence type="ECO:0000256" key="3">
    <source>
        <dbReference type="ARBA" id="ARBA00023015"/>
    </source>
</evidence>
<evidence type="ECO:0000256" key="2">
    <source>
        <dbReference type="ARBA" id="ARBA00022777"/>
    </source>
</evidence>
<dbReference type="InterPro" id="IPR036388">
    <property type="entry name" value="WH-like_DNA-bd_sf"/>
</dbReference>
<evidence type="ECO:0000256" key="1">
    <source>
        <dbReference type="ARBA" id="ARBA00022679"/>
    </source>
</evidence>
<dbReference type="Pfam" id="PF03861">
    <property type="entry name" value="ANTAR"/>
    <property type="match status" value="1"/>
</dbReference>
<dbReference type="InterPro" id="IPR029016">
    <property type="entry name" value="GAF-like_dom_sf"/>
</dbReference>
<dbReference type="RefSeq" id="WP_114126847.1">
    <property type="nucleotide sequence ID" value="NZ_QOUI01000006.1"/>
</dbReference>
<dbReference type="GO" id="GO:0016301">
    <property type="term" value="F:kinase activity"/>
    <property type="evidence" value="ECO:0007669"/>
    <property type="project" value="UniProtKB-KW"/>
</dbReference>
<dbReference type="PIRSF" id="PIRSF036625">
    <property type="entry name" value="GAF_ANTAR"/>
    <property type="match status" value="1"/>
</dbReference>
<dbReference type="AlphaFoldDB" id="A0A367YVF1"/>
<sequence>MSANRPETVTAAPSPRSERLVGSSDDLDDLRVGLDALSGLAMGRLSLTDTLTAVATFAVQAVPGADGAGLTLREDERADVVVATSSFVAEVDAVQREFGQGPCLTALTEGRVVRSGSLGNDEEWRRFGSKVARMGVHSVLALPLQTAEGAVGVLDVYAHAKHAFDERAAHLGRLFAVPASIAVQNARELARATRSVEQLERALEERGSLERAVGILMSRSGCTREEGLERLRQLSQDQHVKLTTVADSIVDEAVRRARARRSP</sequence>
<dbReference type="Gene3D" id="3.30.450.40">
    <property type="match status" value="1"/>
</dbReference>
<dbReference type="SUPFAM" id="SSF52172">
    <property type="entry name" value="CheY-like"/>
    <property type="match status" value="1"/>
</dbReference>
<reference evidence="7 8" key="1">
    <citation type="submission" date="2018-07" db="EMBL/GenBank/DDBJ databases">
        <title>Desertimonas flava gen. nov. sp. nov.</title>
        <authorList>
            <person name="Liu S."/>
        </authorList>
    </citation>
    <scope>NUCLEOTIDE SEQUENCE [LARGE SCALE GENOMIC DNA]</scope>
    <source>
        <strain evidence="7 8">16Sb5-5</strain>
    </source>
</reference>
<evidence type="ECO:0000256" key="5">
    <source>
        <dbReference type="SAM" id="MobiDB-lite"/>
    </source>
</evidence>
<name>A0A367YVF1_9ACTN</name>